<evidence type="ECO:0000259" key="20">
    <source>
        <dbReference type="Pfam" id="PF06444"/>
    </source>
</evidence>
<keyword evidence="9 18" id="KW-0999">Mitochondrion inner membrane</keyword>
<dbReference type="InterPro" id="IPR001750">
    <property type="entry name" value="ND/Mrp_TM"/>
</dbReference>
<evidence type="ECO:0000256" key="14">
    <source>
        <dbReference type="ARBA" id="ARBA00023075"/>
    </source>
</evidence>
<evidence type="ECO:0000256" key="4">
    <source>
        <dbReference type="ARBA" id="ARBA00012944"/>
    </source>
</evidence>
<evidence type="ECO:0000256" key="18">
    <source>
        <dbReference type="RuleBase" id="RU003403"/>
    </source>
</evidence>
<evidence type="ECO:0000256" key="9">
    <source>
        <dbReference type="ARBA" id="ARBA00022792"/>
    </source>
</evidence>
<dbReference type="InterPro" id="IPR050175">
    <property type="entry name" value="Complex_I_Subunit_2"/>
</dbReference>
<evidence type="ECO:0000256" key="16">
    <source>
        <dbReference type="ARBA" id="ARBA00023136"/>
    </source>
</evidence>
<feature type="domain" description="NADH dehydrogenase subunit 2 C-terminal" evidence="20">
    <location>
        <begin position="288"/>
        <end position="340"/>
    </location>
</feature>
<dbReference type="PRINTS" id="PR01436">
    <property type="entry name" value="NADHDHGNASE2"/>
</dbReference>
<comment type="similarity">
    <text evidence="3 18">Belongs to the complex I subunit 2 family.</text>
</comment>
<sequence length="343" mass="38813">MLMILSNWLFLSCLILGTMISICSNSWFSIWMGLEINLLSFIPLMTNKKNILNSEAALKYFLVQAFASAILLFSVIITSTSSNMDFFFEYESIYSFLVSSTVLLKMGAAPFHFWFPGVMEGLNWINCFILMTWQKIAPLVLLSYVIEMNLFIYLIILISIIIGSLGGLNQTSLRKIMAYSSITHLGWMIAGLTVGDNLGFIYFLAYLFLTSGLVVLFFSYNVYHINQNFMIMLRSAPTKLFLFVTLLSLGGLPPFLGFLPKWIIIQSLTQTLSISLIILMVISTLVTLFFYLRIIFCSCLMSYSEMKWYDPHSYPSPSQGSLLFLAAISIMGLSLSTLIYAMV</sequence>
<comment type="function">
    <text evidence="18">Core subunit of the mitochondrial membrane respiratory chain NADH dehydrogenase (Complex I) which catalyzes electron transfer from NADH through the respiratory chain, using ubiquinone as an electron acceptor. Essential for the catalytic activity and assembly of complex I.</text>
</comment>
<protein>
    <recommendedName>
        <fullName evidence="5 18">NADH-ubiquinone oxidoreductase chain 2</fullName>
        <ecNumber evidence="4 18">7.1.1.2</ecNumber>
    </recommendedName>
</protein>
<keyword evidence="14 18" id="KW-0830">Ubiquinone</keyword>
<proteinExistence type="inferred from homology"/>
<feature type="transmembrane region" description="Helical" evidence="18">
    <location>
        <begin position="122"/>
        <end position="144"/>
    </location>
</feature>
<feature type="transmembrane region" description="Helical" evidence="18">
    <location>
        <begin position="93"/>
        <end position="115"/>
    </location>
</feature>
<dbReference type="Pfam" id="PF06444">
    <property type="entry name" value="NADH_dehy_S2_C"/>
    <property type="match status" value="1"/>
</dbReference>
<organism evidence="21">
    <name type="scientific">Conocephalus melaenus</name>
    <dbReference type="NCBI Taxonomy" id="948344"/>
    <lineage>
        <taxon>Eukaryota</taxon>
        <taxon>Metazoa</taxon>
        <taxon>Ecdysozoa</taxon>
        <taxon>Arthropoda</taxon>
        <taxon>Hexapoda</taxon>
        <taxon>Insecta</taxon>
        <taxon>Pterygota</taxon>
        <taxon>Neoptera</taxon>
        <taxon>Polyneoptera</taxon>
        <taxon>Orthoptera</taxon>
        <taxon>Ensifera</taxon>
        <taxon>Tettigoniidea</taxon>
        <taxon>Tettigonioidea</taxon>
        <taxon>Tettigoniidae</taxon>
        <taxon>Conocephalinae</taxon>
        <taxon>Conocephalini</taxon>
        <taxon>Conocephalus</taxon>
    </lineage>
</organism>
<evidence type="ECO:0000256" key="15">
    <source>
        <dbReference type="ARBA" id="ARBA00023128"/>
    </source>
</evidence>
<dbReference type="PANTHER" id="PTHR46552">
    <property type="entry name" value="NADH-UBIQUINONE OXIDOREDUCTASE CHAIN 2"/>
    <property type="match status" value="1"/>
</dbReference>
<evidence type="ECO:0000256" key="1">
    <source>
        <dbReference type="ARBA" id="ARBA00003257"/>
    </source>
</evidence>
<keyword evidence="7 18" id="KW-0679">Respiratory chain</keyword>
<name>A0A678QTA0_9ORTH</name>
<feature type="transmembrane region" description="Helical" evidence="18">
    <location>
        <begin position="176"/>
        <end position="194"/>
    </location>
</feature>
<evidence type="ECO:0000256" key="7">
    <source>
        <dbReference type="ARBA" id="ARBA00022660"/>
    </source>
</evidence>
<evidence type="ECO:0000256" key="12">
    <source>
        <dbReference type="ARBA" id="ARBA00022989"/>
    </source>
</evidence>
<feature type="transmembrane region" description="Helical" evidence="18">
    <location>
        <begin position="58"/>
        <end position="81"/>
    </location>
</feature>
<keyword evidence="8 18" id="KW-0812">Transmembrane</keyword>
<feature type="transmembrane region" description="Helical" evidence="18">
    <location>
        <begin position="200"/>
        <end position="220"/>
    </location>
</feature>
<accession>A0A678QTA0</accession>
<evidence type="ECO:0000313" key="21">
    <source>
        <dbReference type="EMBL" id="ATL57805.1"/>
    </source>
</evidence>
<feature type="transmembrane region" description="Helical" evidence="18">
    <location>
        <begin position="5"/>
        <end position="22"/>
    </location>
</feature>
<dbReference type="AlphaFoldDB" id="A0A678QTA0"/>
<dbReference type="InterPro" id="IPR003917">
    <property type="entry name" value="NADH_UbQ_OxRdtase_chain2"/>
</dbReference>
<evidence type="ECO:0000256" key="17">
    <source>
        <dbReference type="ARBA" id="ARBA00049551"/>
    </source>
</evidence>
<keyword evidence="12 18" id="KW-1133">Transmembrane helix</keyword>
<keyword evidence="16 18" id="KW-0472">Membrane</keyword>
<keyword evidence="6" id="KW-0813">Transport</keyword>
<evidence type="ECO:0000256" key="6">
    <source>
        <dbReference type="ARBA" id="ARBA00022448"/>
    </source>
</evidence>
<feature type="domain" description="NADH:quinone oxidoreductase/Mrp antiporter transmembrane" evidence="19">
    <location>
        <begin position="24"/>
        <end position="287"/>
    </location>
</feature>
<evidence type="ECO:0000259" key="19">
    <source>
        <dbReference type="Pfam" id="PF00361"/>
    </source>
</evidence>
<feature type="transmembrane region" description="Helical" evidence="18">
    <location>
        <begin position="322"/>
        <end position="342"/>
    </location>
</feature>
<dbReference type="GO" id="GO:0008137">
    <property type="term" value="F:NADH dehydrogenase (ubiquinone) activity"/>
    <property type="evidence" value="ECO:0007669"/>
    <property type="project" value="UniProtKB-EC"/>
</dbReference>
<dbReference type="GO" id="GO:0006120">
    <property type="term" value="P:mitochondrial electron transport, NADH to ubiquinone"/>
    <property type="evidence" value="ECO:0007669"/>
    <property type="project" value="InterPro"/>
</dbReference>
<evidence type="ECO:0000256" key="5">
    <source>
        <dbReference type="ARBA" id="ARBA00021008"/>
    </source>
</evidence>
<evidence type="ECO:0000256" key="11">
    <source>
        <dbReference type="ARBA" id="ARBA00022982"/>
    </source>
</evidence>
<dbReference type="EC" id="7.1.1.2" evidence="4 18"/>
<evidence type="ECO:0000256" key="2">
    <source>
        <dbReference type="ARBA" id="ARBA00004448"/>
    </source>
</evidence>
<feature type="transmembrane region" description="Helical" evidence="18">
    <location>
        <begin position="28"/>
        <end position="46"/>
    </location>
</feature>
<feature type="transmembrane region" description="Helical" evidence="18">
    <location>
        <begin position="150"/>
        <end position="169"/>
    </location>
</feature>
<reference evidence="21" key="1">
    <citation type="submission" date="2016-12" db="EMBL/GenBank/DDBJ databases">
        <title>The complete mitochondrial genome of Conocephalus melas (Orthoptera: Tettigoniidae): A tRNA-like sequence on the J-strand.</title>
        <authorList>
            <person name="Liu F."/>
            <person name="Qiu Z."/>
            <person name="Huang Y."/>
        </authorList>
    </citation>
    <scope>NUCLEOTIDE SEQUENCE</scope>
</reference>
<evidence type="ECO:0000256" key="3">
    <source>
        <dbReference type="ARBA" id="ARBA00007012"/>
    </source>
</evidence>
<keyword evidence="13 18" id="KW-0520">NAD</keyword>
<evidence type="ECO:0000256" key="10">
    <source>
        <dbReference type="ARBA" id="ARBA00022967"/>
    </source>
</evidence>
<feature type="transmembrane region" description="Helical" evidence="18">
    <location>
        <begin position="276"/>
        <end position="301"/>
    </location>
</feature>
<keyword evidence="15 18" id="KW-0496">Mitochondrion</keyword>
<feature type="transmembrane region" description="Helical" evidence="18">
    <location>
        <begin position="240"/>
        <end position="264"/>
    </location>
</feature>
<comment type="function">
    <text evidence="1">Core subunit of the mitochondrial membrane respiratory chain NADH dehydrogenase (Complex I) that is believed to belong to the minimal assembly required for catalysis. Complex I functions in the transfer of electrons from NADH to the respiratory chain. The immediate electron acceptor for the enzyme is believed to be ubiquinone.</text>
</comment>
<dbReference type="EMBL" id="KY407794">
    <property type="protein sequence ID" value="ATL57805.1"/>
    <property type="molecule type" value="Genomic_DNA"/>
</dbReference>
<dbReference type="InterPro" id="IPR010933">
    <property type="entry name" value="NADH_DH_su2_C"/>
</dbReference>
<keyword evidence="11 18" id="KW-0249">Electron transport</keyword>
<comment type="subcellular location">
    <subcellularLocation>
        <location evidence="2 18">Mitochondrion inner membrane</location>
        <topology evidence="2 18">Multi-pass membrane protein</topology>
    </subcellularLocation>
</comment>
<gene>
    <name evidence="21" type="primary">ND2</name>
</gene>
<evidence type="ECO:0000256" key="13">
    <source>
        <dbReference type="ARBA" id="ARBA00023027"/>
    </source>
</evidence>
<dbReference type="PANTHER" id="PTHR46552:SF1">
    <property type="entry name" value="NADH-UBIQUINONE OXIDOREDUCTASE CHAIN 2"/>
    <property type="match status" value="1"/>
</dbReference>
<evidence type="ECO:0000256" key="8">
    <source>
        <dbReference type="ARBA" id="ARBA00022692"/>
    </source>
</evidence>
<dbReference type="GO" id="GO:0005743">
    <property type="term" value="C:mitochondrial inner membrane"/>
    <property type="evidence" value="ECO:0007669"/>
    <property type="project" value="UniProtKB-SubCell"/>
</dbReference>
<comment type="catalytic activity">
    <reaction evidence="17 18">
        <text>a ubiquinone + NADH + 5 H(+)(in) = a ubiquinol + NAD(+) + 4 H(+)(out)</text>
        <dbReference type="Rhea" id="RHEA:29091"/>
        <dbReference type="Rhea" id="RHEA-COMP:9565"/>
        <dbReference type="Rhea" id="RHEA-COMP:9566"/>
        <dbReference type="ChEBI" id="CHEBI:15378"/>
        <dbReference type="ChEBI" id="CHEBI:16389"/>
        <dbReference type="ChEBI" id="CHEBI:17976"/>
        <dbReference type="ChEBI" id="CHEBI:57540"/>
        <dbReference type="ChEBI" id="CHEBI:57945"/>
        <dbReference type="EC" id="7.1.1.2"/>
    </reaction>
</comment>
<keyword evidence="10 18" id="KW-1278">Translocase</keyword>
<geneLocation type="mitochondrion" evidence="21"/>
<dbReference type="Pfam" id="PF00361">
    <property type="entry name" value="Proton_antipo_M"/>
    <property type="match status" value="1"/>
</dbReference>